<dbReference type="AlphaFoldDB" id="A0A8H7CSH5"/>
<dbReference type="EMBL" id="JACAZH010000018">
    <property type="protein sequence ID" value="KAF7346617.1"/>
    <property type="molecule type" value="Genomic_DNA"/>
</dbReference>
<keyword evidence="4" id="KW-1185">Reference proteome</keyword>
<evidence type="ECO:0000313" key="3">
    <source>
        <dbReference type="EMBL" id="KAF7346617.1"/>
    </source>
</evidence>
<organism evidence="3 4">
    <name type="scientific">Mycena sanguinolenta</name>
    <dbReference type="NCBI Taxonomy" id="230812"/>
    <lineage>
        <taxon>Eukaryota</taxon>
        <taxon>Fungi</taxon>
        <taxon>Dikarya</taxon>
        <taxon>Basidiomycota</taxon>
        <taxon>Agaricomycotina</taxon>
        <taxon>Agaricomycetes</taxon>
        <taxon>Agaricomycetidae</taxon>
        <taxon>Agaricales</taxon>
        <taxon>Marasmiineae</taxon>
        <taxon>Mycenaceae</taxon>
        <taxon>Mycena</taxon>
    </lineage>
</organism>
<keyword evidence="1" id="KW-0175">Coiled coil</keyword>
<comment type="caution">
    <text evidence="3">The sequence shown here is derived from an EMBL/GenBank/DDBJ whole genome shotgun (WGS) entry which is preliminary data.</text>
</comment>
<feature type="region of interest" description="Disordered" evidence="2">
    <location>
        <begin position="146"/>
        <end position="205"/>
    </location>
</feature>
<feature type="compositionally biased region" description="Low complexity" evidence="2">
    <location>
        <begin position="146"/>
        <end position="158"/>
    </location>
</feature>
<sequence>MKTESMAGSGHLDRISAAAQAFAETVANAQKAANADKIRADLALAESQRECADLKAKVKNLEAIIEQQRHDLEAADSRLTEVERERKDLELRHEKVAERADSLKAAEVALGVARTAFAEEKKKFEEKQRAARAAVDDIKKAAQTLESGYSSGGESAASLPNPKRRKVCASSDDDSDDPGTPNRRHPRSAFNPYGGNNPRGYNTYGRLLARKTDSKARKPADSISTFFGLAGNEEKTKHLRLSRFTHGRVSMKEMD</sequence>
<evidence type="ECO:0000256" key="1">
    <source>
        <dbReference type="SAM" id="Coils"/>
    </source>
</evidence>
<gene>
    <name evidence="3" type="ORF">MSAN_01799200</name>
</gene>
<dbReference type="Proteomes" id="UP000623467">
    <property type="component" value="Unassembled WGS sequence"/>
</dbReference>
<reference evidence="3" key="1">
    <citation type="submission" date="2020-05" db="EMBL/GenBank/DDBJ databases">
        <title>Mycena genomes resolve the evolution of fungal bioluminescence.</title>
        <authorList>
            <person name="Tsai I.J."/>
        </authorList>
    </citation>
    <scope>NUCLEOTIDE SEQUENCE</scope>
    <source>
        <strain evidence="3">160909Yilan</strain>
    </source>
</reference>
<evidence type="ECO:0000313" key="4">
    <source>
        <dbReference type="Proteomes" id="UP000623467"/>
    </source>
</evidence>
<name>A0A8H7CSH5_9AGAR</name>
<feature type="compositionally biased region" description="Low complexity" evidence="2">
    <location>
        <begin position="191"/>
        <end position="205"/>
    </location>
</feature>
<feature type="coiled-coil region" evidence="1">
    <location>
        <begin position="44"/>
        <end position="141"/>
    </location>
</feature>
<evidence type="ECO:0000256" key="2">
    <source>
        <dbReference type="SAM" id="MobiDB-lite"/>
    </source>
</evidence>
<proteinExistence type="predicted"/>
<accession>A0A8H7CSH5</accession>
<protein>
    <submittedName>
        <fullName evidence="3">Uncharacterized protein</fullName>
    </submittedName>
</protein>